<feature type="transmembrane region" description="Helical" evidence="1">
    <location>
        <begin position="108"/>
        <end position="130"/>
    </location>
</feature>
<accession>A0ABU4AQ77</accession>
<keyword evidence="1" id="KW-0472">Membrane</keyword>
<protein>
    <submittedName>
        <fullName evidence="2">Uncharacterized protein</fullName>
    </submittedName>
</protein>
<name>A0ABU4AQ77_9HYPH</name>
<keyword evidence="1" id="KW-1133">Transmembrane helix</keyword>
<gene>
    <name evidence="2" type="ORF">R2G56_19050</name>
</gene>
<proteinExistence type="predicted"/>
<evidence type="ECO:0000313" key="2">
    <source>
        <dbReference type="EMBL" id="MDV6228393.1"/>
    </source>
</evidence>
<organism evidence="2 3">
    <name type="scientific">Nitratireductor aquimarinus</name>
    <dbReference type="NCBI Taxonomy" id="889300"/>
    <lineage>
        <taxon>Bacteria</taxon>
        <taxon>Pseudomonadati</taxon>
        <taxon>Pseudomonadota</taxon>
        <taxon>Alphaproteobacteria</taxon>
        <taxon>Hyphomicrobiales</taxon>
        <taxon>Phyllobacteriaceae</taxon>
        <taxon>Nitratireductor</taxon>
    </lineage>
</organism>
<keyword evidence="1" id="KW-0812">Transmembrane</keyword>
<keyword evidence="3" id="KW-1185">Reference proteome</keyword>
<reference evidence="2 3" key="1">
    <citation type="submission" date="2023-10" db="EMBL/GenBank/DDBJ databases">
        <authorList>
            <person name="Venkata Ramana C."/>
            <person name="Sasikala C."/>
            <person name="Dhurka M."/>
        </authorList>
    </citation>
    <scope>NUCLEOTIDE SEQUENCE [LARGE SCALE GENOMIC DNA]</scope>
    <source>
        <strain evidence="2 3">KCTC 32151</strain>
    </source>
</reference>
<dbReference type="Proteomes" id="UP001185659">
    <property type="component" value="Unassembled WGS sequence"/>
</dbReference>
<dbReference type="EMBL" id="JAWLIP010000010">
    <property type="protein sequence ID" value="MDV6228393.1"/>
    <property type="molecule type" value="Genomic_DNA"/>
</dbReference>
<sequence>MAGGLSAALSATHPARKAKHFHHTIKKDDLLRHRGDARMLMKLDTSWLLFALVAVTMISYILSLGLSAALGDDGFGTLGNATIITMAFFGTIYVFNERGTRFGSLLDAALAGLGGAFGALLLLVIIKAIIKRIG</sequence>
<evidence type="ECO:0000313" key="3">
    <source>
        <dbReference type="Proteomes" id="UP001185659"/>
    </source>
</evidence>
<comment type="caution">
    <text evidence="2">The sequence shown here is derived from an EMBL/GenBank/DDBJ whole genome shotgun (WGS) entry which is preliminary data.</text>
</comment>
<dbReference type="RefSeq" id="WP_317562285.1">
    <property type="nucleotide sequence ID" value="NZ_JAWLIP010000010.1"/>
</dbReference>
<evidence type="ECO:0000256" key="1">
    <source>
        <dbReference type="SAM" id="Phobius"/>
    </source>
</evidence>
<feature type="transmembrane region" description="Helical" evidence="1">
    <location>
        <begin position="77"/>
        <end position="96"/>
    </location>
</feature>
<feature type="transmembrane region" description="Helical" evidence="1">
    <location>
        <begin position="47"/>
        <end position="70"/>
    </location>
</feature>